<evidence type="ECO:0000256" key="1">
    <source>
        <dbReference type="SAM" id="MobiDB-lite"/>
    </source>
</evidence>
<protein>
    <submittedName>
        <fullName evidence="2">Uncharacterized protein</fullName>
    </submittedName>
</protein>
<feature type="compositionally biased region" description="Polar residues" evidence="1">
    <location>
        <begin position="56"/>
        <end position="66"/>
    </location>
</feature>
<proteinExistence type="predicted"/>
<gene>
    <name evidence="2" type="ORF">Tci_878163</name>
</gene>
<dbReference type="EMBL" id="BKCJ011223165">
    <property type="protein sequence ID" value="GFD06194.1"/>
    <property type="molecule type" value="Genomic_DNA"/>
</dbReference>
<feature type="compositionally biased region" description="Low complexity" evidence="1">
    <location>
        <begin position="73"/>
        <end position="89"/>
    </location>
</feature>
<reference evidence="2" key="1">
    <citation type="journal article" date="2019" name="Sci. Rep.">
        <title>Draft genome of Tanacetum cinerariifolium, the natural source of mosquito coil.</title>
        <authorList>
            <person name="Yamashiro T."/>
            <person name="Shiraishi A."/>
            <person name="Satake H."/>
            <person name="Nakayama K."/>
        </authorList>
    </citation>
    <scope>NUCLEOTIDE SEQUENCE</scope>
</reference>
<sequence>MSASGILSLLEVDGINEGNGNDEVGSGVNIGNDIRNGGNEYDVGETGDSGGVGMASNLSASDSEQNGIIGDTAVGSSCSSAGSISLAGGRYSGYSGP</sequence>
<evidence type="ECO:0000313" key="2">
    <source>
        <dbReference type="EMBL" id="GFD06194.1"/>
    </source>
</evidence>
<feature type="non-terminal residue" evidence="2">
    <location>
        <position position="97"/>
    </location>
</feature>
<name>A0A699TBY6_TANCI</name>
<organism evidence="2">
    <name type="scientific">Tanacetum cinerariifolium</name>
    <name type="common">Dalmatian daisy</name>
    <name type="synonym">Chrysanthemum cinerariifolium</name>
    <dbReference type="NCBI Taxonomy" id="118510"/>
    <lineage>
        <taxon>Eukaryota</taxon>
        <taxon>Viridiplantae</taxon>
        <taxon>Streptophyta</taxon>
        <taxon>Embryophyta</taxon>
        <taxon>Tracheophyta</taxon>
        <taxon>Spermatophyta</taxon>
        <taxon>Magnoliopsida</taxon>
        <taxon>eudicotyledons</taxon>
        <taxon>Gunneridae</taxon>
        <taxon>Pentapetalae</taxon>
        <taxon>asterids</taxon>
        <taxon>campanulids</taxon>
        <taxon>Asterales</taxon>
        <taxon>Asteraceae</taxon>
        <taxon>Asteroideae</taxon>
        <taxon>Anthemideae</taxon>
        <taxon>Anthemidinae</taxon>
        <taxon>Tanacetum</taxon>
    </lineage>
</organism>
<feature type="region of interest" description="Disordered" evidence="1">
    <location>
        <begin position="16"/>
        <end position="97"/>
    </location>
</feature>
<accession>A0A699TBY6</accession>
<dbReference type="AlphaFoldDB" id="A0A699TBY6"/>
<comment type="caution">
    <text evidence="2">The sequence shown here is derived from an EMBL/GenBank/DDBJ whole genome shotgun (WGS) entry which is preliminary data.</text>
</comment>